<keyword evidence="2" id="KW-1185">Reference proteome</keyword>
<organism evidence="1 2">
    <name type="scientific">Bowdeniella nasicola</name>
    <dbReference type="NCBI Taxonomy" id="208480"/>
    <lineage>
        <taxon>Bacteria</taxon>
        <taxon>Bacillati</taxon>
        <taxon>Actinomycetota</taxon>
        <taxon>Actinomycetes</taxon>
        <taxon>Actinomycetales</taxon>
        <taxon>Actinomycetaceae</taxon>
        <taxon>Bowdeniella</taxon>
    </lineage>
</organism>
<proteinExistence type="predicted"/>
<gene>
    <name evidence="1" type="ORF">SAMN02910418_01742</name>
</gene>
<dbReference type="EMBL" id="FNQV01000010">
    <property type="protein sequence ID" value="SEA50361.1"/>
    <property type="molecule type" value="Genomic_DNA"/>
</dbReference>
<name>A0A1H4BQC2_9ACTO</name>
<sequence>MALTFDIEERRVFFRDVKPYEVPQRLENLKGPANGVVDLPHSVLWAPGGGRVDLDAEGGIGLAYRAVLTEGSVADQVSVMNRARLMSVWPELLLPRRVRELWEVRFPELRT</sequence>
<dbReference type="RefSeq" id="WP_222842440.1">
    <property type="nucleotide sequence ID" value="NZ_FNQV01000010.1"/>
</dbReference>
<dbReference type="Proteomes" id="UP000199288">
    <property type="component" value="Unassembled WGS sequence"/>
</dbReference>
<protein>
    <submittedName>
        <fullName evidence="1">Uncharacterized protein</fullName>
    </submittedName>
</protein>
<dbReference type="AlphaFoldDB" id="A0A1H4BQC2"/>
<evidence type="ECO:0000313" key="2">
    <source>
        <dbReference type="Proteomes" id="UP000199288"/>
    </source>
</evidence>
<reference evidence="2" key="1">
    <citation type="submission" date="2016-10" db="EMBL/GenBank/DDBJ databases">
        <authorList>
            <person name="Varghese N."/>
            <person name="Submissions S."/>
        </authorList>
    </citation>
    <scope>NUCLEOTIDE SEQUENCE [LARGE SCALE GENOMIC DNA]</scope>
    <source>
        <strain evidence="2">KPR-1</strain>
    </source>
</reference>
<evidence type="ECO:0000313" key="1">
    <source>
        <dbReference type="EMBL" id="SEA50361.1"/>
    </source>
</evidence>
<accession>A0A1H4BQC2</accession>